<evidence type="ECO:0000256" key="1">
    <source>
        <dbReference type="ARBA" id="ARBA00022614"/>
    </source>
</evidence>
<dbReference type="SMART" id="SM00082">
    <property type="entry name" value="LRRCT"/>
    <property type="match status" value="2"/>
</dbReference>
<evidence type="ECO:0000259" key="6">
    <source>
        <dbReference type="SMART" id="SM00082"/>
    </source>
</evidence>
<feature type="compositionally biased region" description="Polar residues" evidence="4">
    <location>
        <begin position="438"/>
        <end position="452"/>
    </location>
</feature>
<dbReference type="InterPro" id="IPR003591">
    <property type="entry name" value="Leu-rich_rpt_typical-subtyp"/>
</dbReference>
<evidence type="ECO:0000256" key="3">
    <source>
        <dbReference type="ARBA" id="ARBA00022737"/>
    </source>
</evidence>
<dbReference type="AlphaFoldDB" id="C3XYZ1"/>
<dbReference type="TCDB" id="8.A.43.1.7">
    <property type="family name" value="the neat-domain containing methaemoglobin heme sequestration (n-mhs) family"/>
</dbReference>
<reference evidence="7" key="1">
    <citation type="journal article" date="2008" name="Nature">
        <title>The amphioxus genome and the evolution of the chordate karyotype.</title>
        <authorList>
            <consortium name="US DOE Joint Genome Institute (JGI-PGF)"/>
            <person name="Putnam N.H."/>
            <person name="Butts T."/>
            <person name="Ferrier D.E.K."/>
            <person name="Furlong R.F."/>
            <person name="Hellsten U."/>
            <person name="Kawashima T."/>
            <person name="Robinson-Rechavi M."/>
            <person name="Shoguchi E."/>
            <person name="Terry A."/>
            <person name="Yu J.-K."/>
            <person name="Benito-Gutierrez E.L."/>
            <person name="Dubchak I."/>
            <person name="Garcia-Fernandez J."/>
            <person name="Gibson-Brown J.J."/>
            <person name="Grigoriev I.V."/>
            <person name="Horton A.C."/>
            <person name="de Jong P.J."/>
            <person name="Jurka J."/>
            <person name="Kapitonov V.V."/>
            <person name="Kohara Y."/>
            <person name="Kuroki Y."/>
            <person name="Lindquist E."/>
            <person name="Lucas S."/>
            <person name="Osoegawa K."/>
            <person name="Pennacchio L.A."/>
            <person name="Salamov A.A."/>
            <person name="Satou Y."/>
            <person name="Sauka-Spengler T."/>
            <person name="Schmutz J."/>
            <person name="Shin-I T."/>
            <person name="Toyoda A."/>
            <person name="Bronner-Fraser M."/>
            <person name="Fujiyama A."/>
            <person name="Holland L.Z."/>
            <person name="Holland P.W.H."/>
            <person name="Satoh N."/>
            <person name="Rokhsar D.S."/>
        </authorList>
    </citation>
    <scope>NUCLEOTIDE SEQUENCE [LARGE SCALE GENOMIC DNA]</scope>
    <source>
        <strain evidence="7">S238N-H82</strain>
        <tissue evidence="7">Testes</tissue>
    </source>
</reference>
<dbReference type="InterPro" id="IPR000483">
    <property type="entry name" value="Cys-rich_flank_reg_C"/>
</dbReference>
<feature type="transmembrane region" description="Helical" evidence="5">
    <location>
        <begin position="714"/>
        <end position="736"/>
    </location>
</feature>
<dbReference type="SMART" id="SM00369">
    <property type="entry name" value="LRR_TYP"/>
    <property type="match status" value="5"/>
</dbReference>
<dbReference type="PANTHER" id="PTHR24367">
    <property type="entry name" value="LEUCINE-RICH REPEAT-CONTAINING PROTEIN"/>
    <property type="match status" value="1"/>
</dbReference>
<dbReference type="PANTHER" id="PTHR24367:SF318">
    <property type="entry name" value="LEUCINE-RICH GLIOMA-INACTIVATED PROTEIN 1-LIKE"/>
    <property type="match status" value="1"/>
</dbReference>
<dbReference type="FunFam" id="3.80.10.10:FF:001360">
    <property type="entry name" value="Uncharacterized protein"/>
    <property type="match status" value="2"/>
</dbReference>
<accession>C3XYZ1</accession>
<feature type="compositionally biased region" description="Polar residues" evidence="4">
    <location>
        <begin position="942"/>
        <end position="970"/>
    </location>
</feature>
<sequence>MDGSRTVRDKAISIIRKQTDTFIGLKKLQQLSLRKNEISVISESAFRGLPLLTHLMLSENQLTSVPVQALLQLEGLALASLRKNQLTVISSDVMQLKQNKRLVLMLQGNKFKCDKNLAWLVCNLPHLEHISAADSLRCDSPPALRGARLGTLGKDVCQNNTNKDPSEFHTEMTYTDNMSVSERTTAMEPVFIILSGDPIIDHGNWIQTVAMISAVVVPLLVVSYQIPEIILSGDPIIEYGNWIQTVAMISAVVVPLLVVSVSTVVLIICKRYGHCDRDIATGTDQEGAGRNEIKPYAAVYIDSTELRACDRNVVTARRPLPASEDNRPIQPYAVRYGDTPEDTETISPYAVAYNNDQDNPYVIQPYAVTYADNSQSTGGQTEAGGSVLDNITDREKTKVKQPVSQSEGQSAPLPKVSELVPCYENAPERHSGGPNSPDDGNSVPTGSDTLYRNDSHNGGAESNGAENDDAPQVLYNTTQDDGQSGAENNDVPQVLYNTTQDDGQPGAENNDAPHTLYNTTQDDRQPGTDTFLGLKKLQQLYLTKNEISVISESAFRGLPLLTYLMLSKNQLTSVPVQALLQLDSLTLATLRINQLTAISSDVMQLKQNKRSVLMLQGNKFKCDKNLAWFVCNLPRLEHISAADSLQCDSPPALRGARLGTLGKDVCQNNTNMDPTKMTYTDNMSVSERTTAMEPVFIILSGDPIIDHGNWIQTVAMIIAVVVPLLVVSVSTVVLIICKRYGHCDRDIATGTDQEGAGRNEIKPYAAVYIDSTELRACDRNVVTARRPLPASEDNRPIQPYAVRYGDTPEDTETISPYAVAYNNDQDNPYVIQPYAVTYADNSQSTGGQTEAGGSVLDNITDREKTKVKQPVSQSEGQSAPLPKVSELVPCYENAPERHSGGPNSPDDGNSVPTGSDTLYRNDSHNGGAESNGAENDDAPQVLYNTTQDDGQSGAENNDVPQVLYNTTQDDGQPGAENNDAPHTLYNTTQDDRQPGAEDNVASHVLYNTTHDEGQSE</sequence>
<dbReference type="InterPro" id="IPR051295">
    <property type="entry name" value="LGI_related"/>
</dbReference>
<dbReference type="InterPro" id="IPR032675">
    <property type="entry name" value="LRR_dom_sf"/>
</dbReference>
<dbReference type="InParanoid" id="C3XYZ1"/>
<feature type="domain" description="LRRCT" evidence="6">
    <location>
        <begin position="618"/>
        <end position="667"/>
    </location>
</feature>
<proteinExistence type="predicted"/>
<feature type="region of interest" description="Disordered" evidence="4">
    <location>
        <begin position="863"/>
        <end position="1016"/>
    </location>
</feature>
<keyword evidence="5" id="KW-1133">Transmembrane helix</keyword>
<evidence type="ECO:0000313" key="7">
    <source>
        <dbReference type="EMBL" id="EEN66762.1"/>
    </source>
</evidence>
<feature type="compositionally biased region" description="Polar residues" evidence="4">
    <location>
        <begin position="474"/>
        <end position="502"/>
    </location>
</feature>
<gene>
    <name evidence="7" type="ORF">BRAFLDRAFT_90956</name>
</gene>
<feature type="transmembrane region" description="Helical" evidence="5">
    <location>
        <begin position="205"/>
        <end position="226"/>
    </location>
</feature>
<protein>
    <recommendedName>
        <fullName evidence="6">LRRCT domain-containing protein</fullName>
    </recommendedName>
</protein>
<keyword evidence="3" id="KW-0677">Repeat</keyword>
<feature type="region of interest" description="Disordered" evidence="4">
    <location>
        <begin position="789"/>
        <end position="809"/>
    </location>
</feature>
<dbReference type="PROSITE" id="PS51450">
    <property type="entry name" value="LRR"/>
    <property type="match status" value="2"/>
</dbReference>
<evidence type="ECO:0000256" key="4">
    <source>
        <dbReference type="SAM" id="MobiDB-lite"/>
    </source>
</evidence>
<keyword evidence="2" id="KW-0732">Signal</keyword>
<dbReference type="Gene3D" id="3.80.10.10">
    <property type="entry name" value="Ribonuclease Inhibitor"/>
    <property type="match status" value="2"/>
</dbReference>
<keyword evidence="5" id="KW-0812">Transmembrane</keyword>
<dbReference type="EMBL" id="GG666474">
    <property type="protein sequence ID" value="EEN66762.1"/>
    <property type="molecule type" value="Genomic_DNA"/>
</dbReference>
<organism>
    <name type="scientific">Branchiostoma floridae</name>
    <name type="common">Florida lancelet</name>
    <name type="synonym">Amphioxus</name>
    <dbReference type="NCBI Taxonomy" id="7739"/>
    <lineage>
        <taxon>Eukaryota</taxon>
        <taxon>Metazoa</taxon>
        <taxon>Chordata</taxon>
        <taxon>Cephalochordata</taxon>
        <taxon>Leptocardii</taxon>
        <taxon>Amphioxiformes</taxon>
        <taxon>Branchiostomatidae</taxon>
        <taxon>Branchiostoma</taxon>
    </lineage>
</organism>
<evidence type="ECO:0000256" key="5">
    <source>
        <dbReference type="SAM" id="Phobius"/>
    </source>
</evidence>
<feature type="region of interest" description="Disordered" evidence="4">
    <location>
        <begin position="395"/>
        <end position="528"/>
    </location>
</feature>
<feature type="region of interest" description="Disordered" evidence="4">
    <location>
        <begin position="321"/>
        <end position="341"/>
    </location>
</feature>
<keyword evidence="1" id="KW-0433">Leucine-rich repeat</keyword>
<dbReference type="InterPro" id="IPR001611">
    <property type="entry name" value="Leu-rich_rpt"/>
</dbReference>
<feature type="transmembrane region" description="Helical" evidence="5">
    <location>
        <begin position="246"/>
        <end position="269"/>
    </location>
</feature>
<dbReference type="Pfam" id="PF13855">
    <property type="entry name" value="LRR_8"/>
    <property type="match status" value="2"/>
</dbReference>
<dbReference type="SUPFAM" id="SSF52058">
    <property type="entry name" value="L domain-like"/>
    <property type="match status" value="2"/>
</dbReference>
<feature type="compositionally biased region" description="Polar residues" evidence="4">
    <location>
        <begin position="906"/>
        <end position="920"/>
    </location>
</feature>
<name>C3XYZ1_BRAFL</name>
<feature type="domain" description="LRRCT" evidence="6">
    <location>
        <begin position="109"/>
        <end position="158"/>
    </location>
</feature>
<evidence type="ECO:0000256" key="2">
    <source>
        <dbReference type="ARBA" id="ARBA00022729"/>
    </source>
</evidence>
<keyword evidence="5" id="KW-0472">Membrane</keyword>